<reference evidence="3" key="1">
    <citation type="journal article" date="2019" name="Int. J. Syst. Evol. Microbiol.">
        <title>The Global Catalogue of Microorganisms (GCM) 10K type strain sequencing project: providing services to taxonomists for standard genome sequencing and annotation.</title>
        <authorList>
            <consortium name="The Broad Institute Genomics Platform"/>
            <consortium name="The Broad Institute Genome Sequencing Center for Infectious Disease"/>
            <person name="Wu L."/>
            <person name="Ma J."/>
        </authorList>
    </citation>
    <scope>NUCLEOTIDE SEQUENCE [LARGE SCALE GENOMIC DNA]</scope>
    <source>
        <strain evidence="3">CCM 8689</strain>
    </source>
</reference>
<gene>
    <name evidence="2" type="ORF">ACFOUY_12710</name>
</gene>
<dbReference type="EMBL" id="JBHSBY010000121">
    <property type="protein sequence ID" value="MFC4197559.1"/>
    <property type="molecule type" value="Genomic_DNA"/>
</dbReference>
<dbReference type="InterPro" id="IPR014710">
    <property type="entry name" value="RmlC-like_jellyroll"/>
</dbReference>
<protein>
    <submittedName>
        <fullName evidence="2">Crp/Fnr family transcriptional regulator</fullName>
    </submittedName>
</protein>
<organism evidence="2 3">
    <name type="scientific">Pedobacter jamesrossensis</name>
    <dbReference type="NCBI Taxonomy" id="1908238"/>
    <lineage>
        <taxon>Bacteria</taxon>
        <taxon>Pseudomonadati</taxon>
        <taxon>Bacteroidota</taxon>
        <taxon>Sphingobacteriia</taxon>
        <taxon>Sphingobacteriales</taxon>
        <taxon>Sphingobacteriaceae</taxon>
        <taxon>Pedobacter</taxon>
    </lineage>
</organism>
<dbReference type="CDD" id="cd00038">
    <property type="entry name" value="CAP_ED"/>
    <property type="match status" value="1"/>
</dbReference>
<evidence type="ECO:0000259" key="1">
    <source>
        <dbReference type="PROSITE" id="PS50042"/>
    </source>
</evidence>
<dbReference type="PROSITE" id="PS50042">
    <property type="entry name" value="CNMP_BINDING_3"/>
    <property type="match status" value="1"/>
</dbReference>
<sequence>MLAEAPLKAFRALLNKTFPNRSNTLNRNQLKWQSLIICIFSQNFILDMDKQFQINAFRAGIAQFVTFTDVEWEMLTQYLDFSTLDKKEYFAVEGKVCDYMAFIVQGALRYHHIKDGQEITGYFSFENEFASAYKSFIKRTPSTNYIQALEETKLILISHSNFQKMLNNPLLALKIERFGRLIAEYYICCYEDRVTSFIIQSAEERYTELEKTRRDIFQRVPQHFIANFLGITPVSLSRIRKRTLLQ</sequence>
<dbReference type="RefSeq" id="WP_378961123.1">
    <property type="nucleotide sequence ID" value="NZ_JBHRXC010000001.1"/>
</dbReference>
<dbReference type="InterPro" id="IPR018490">
    <property type="entry name" value="cNMP-bd_dom_sf"/>
</dbReference>
<keyword evidence="3" id="KW-1185">Reference proteome</keyword>
<dbReference type="Gene3D" id="2.60.120.10">
    <property type="entry name" value="Jelly Rolls"/>
    <property type="match status" value="1"/>
</dbReference>
<accession>A0ABV8NPD1</accession>
<evidence type="ECO:0000313" key="3">
    <source>
        <dbReference type="Proteomes" id="UP001595792"/>
    </source>
</evidence>
<dbReference type="Proteomes" id="UP001595792">
    <property type="component" value="Unassembled WGS sequence"/>
</dbReference>
<evidence type="ECO:0000313" key="2">
    <source>
        <dbReference type="EMBL" id="MFC4197559.1"/>
    </source>
</evidence>
<dbReference type="InterPro" id="IPR000595">
    <property type="entry name" value="cNMP-bd_dom"/>
</dbReference>
<dbReference type="SUPFAM" id="SSF51206">
    <property type="entry name" value="cAMP-binding domain-like"/>
    <property type="match status" value="1"/>
</dbReference>
<comment type="caution">
    <text evidence="2">The sequence shown here is derived from an EMBL/GenBank/DDBJ whole genome shotgun (WGS) entry which is preliminary data.</text>
</comment>
<feature type="domain" description="Cyclic nucleotide-binding" evidence="1">
    <location>
        <begin position="63"/>
        <end position="166"/>
    </location>
</feature>
<proteinExistence type="predicted"/>
<dbReference type="Pfam" id="PF00027">
    <property type="entry name" value="cNMP_binding"/>
    <property type="match status" value="1"/>
</dbReference>
<name>A0ABV8NPD1_9SPHI</name>